<accession>A0A177B7T7</accession>
<dbReference type="InterPro" id="IPR001841">
    <property type="entry name" value="Znf_RING"/>
</dbReference>
<keyword evidence="1 3" id="KW-0863">Zinc-finger</keyword>
<keyword evidence="4" id="KW-0175">Coiled coil</keyword>
<dbReference type="InterPro" id="IPR037381">
    <property type="entry name" value="RFWD3"/>
</dbReference>
<dbReference type="PROSITE" id="PS50089">
    <property type="entry name" value="ZF_RING_2"/>
    <property type="match status" value="1"/>
</dbReference>
<name>A0A177B7T7_9BILA</name>
<evidence type="ECO:0000256" key="2">
    <source>
        <dbReference type="ARBA" id="ARBA00022833"/>
    </source>
</evidence>
<dbReference type="OrthoDB" id="5600418at2759"/>
<dbReference type="Pfam" id="PF13639">
    <property type="entry name" value="zf-RING_2"/>
    <property type="match status" value="1"/>
</dbReference>
<proteinExistence type="predicted"/>
<dbReference type="SMART" id="SM00184">
    <property type="entry name" value="RING"/>
    <property type="match status" value="1"/>
</dbReference>
<dbReference type="GO" id="GO:0004842">
    <property type="term" value="F:ubiquitin-protein transferase activity"/>
    <property type="evidence" value="ECO:0007669"/>
    <property type="project" value="InterPro"/>
</dbReference>
<evidence type="ECO:0000313" key="6">
    <source>
        <dbReference type="EMBL" id="OAF69703.1"/>
    </source>
</evidence>
<dbReference type="InterPro" id="IPR036322">
    <property type="entry name" value="WD40_repeat_dom_sf"/>
</dbReference>
<dbReference type="GO" id="GO:0005634">
    <property type="term" value="C:nucleus"/>
    <property type="evidence" value="ECO:0007669"/>
    <property type="project" value="InterPro"/>
</dbReference>
<dbReference type="Proteomes" id="UP000078046">
    <property type="component" value="Unassembled WGS sequence"/>
</dbReference>
<comment type="caution">
    <text evidence="6">The sequence shown here is derived from an EMBL/GenBank/DDBJ whole genome shotgun (WGS) entry which is preliminary data.</text>
</comment>
<sequence length="485" mass="56412">MKCSICFDEFSHTHFPVSLKCGHVFGNKCLTTWYTKAKLCPVCKTSFRMQTVRKLYIDYEESSQLNQSSCIEMFTKPLQFRIKQQEKEINMLSIANNTLQRKLSNSEMNLKDFKRKSESLIENKDINSNILGSSRFSYSYEPLQEYEIGQFNARNIVCVDASMYIIGNSNSISQNHEILRVDIERCKLIKTFSLDSDIIADTKIVKFDSISNYQSMASCSLSGYVHITSLKEARVVKRWDELNCFISIYFRFYCGYPVWSCMKSLISEYCIDVGLDNSKVKQYDLRYLKSSVCEFFLNKHNRIPIHSMHHTTMDQKEKVYCYGDLNGLKIISSFGNKRNSLDCQNCISIAVDANYPHFITSAHDDLLKLNSYYLGKLKRVKDNRNIGFNIKYKSIFSQYPHVIYNKIYSKHFGNKYLIDVYILNAHDNEVNVYDANFSPIENLLLTETPISITSLNVNMGFEKEKIIILTSKRARIYNVLCKYNV</sequence>
<evidence type="ECO:0000259" key="5">
    <source>
        <dbReference type="PROSITE" id="PS50089"/>
    </source>
</evidence>
<reference evidence="6 7" key="1">
    <citation type="submission" date="2016-04" db="EMBL/GenBank/DDBJ databases">
        <title>The genome of Intoshia linei affirms orthonectids as highly simplified spiralians.</title>
        <authorList>
            <person name="Mikhailov K.V."/>
            <person name="Slusarev G.S."/>
            <person name="Nikitin M.A."/>
            <person name="Logacheva M.D."/>
            <person name="Penin A."/>
            <person name="Aleoshin V."/>
            <person name="Panchin Y.V."/>
        </authorList>
    </citation>
    <scope>NUCLEOTIDE SEQUENCE [LARGE SCALE GENOMIC DNA]</scope>
    <source>
        <strain evidence="6">Intl2013</strain>
        <tissue evidence="6">Whole animal</tissue>
    </source>
</reference>
<evidence type="ECO:0000313" key="7">
    <source>
        <dbReference type="Proteomes" id="UP000078046"/>
    </source>
</evidence>
<gene>
    <name evidence="6" type="ORF">A3Q56_02546</name>
</gene>
<dbReference type="GO" id="GO:0016567">
    <property type="term" value="P:protein ubiquitination"/>
    <property type="evidence" value="ECO:0007669"/>
    <property type="project" value="InterPro"/>
</dbReference>
<dbReference type="AlphaFoldDB" id="A0A177B7T7"/>
<evidence type="ECO:0000256" key="4">
    <source>
        <dbReference type="SAM" id="Coils"/>
    </source>
</evidence>
<dbReference type="EMBL" id="LWCA01000241">
    <property type="protein sequence ID" value="OAF69703.1"/>
    <property type="molecule type" value="Genomic_DNA"/>
</dbReference>
<feature type="coiled-coil region" evidence="4">
    <location>
        <begin position="82"/>
        <end position="123"/>
    </location>
</feature>
<feature type="domain" description="RING-type" evidence="5">
    <location>
        <begin position="3"/>
        <end position="44"/>
    </location>
</feature>
<dbReference type="InterPro" id="IPR013083">
    <property type="entry name" value="Znf_RING/FYVE/PHD"/>
</dbReference>
<keyword evidence="2" id="KW-0862">Zinc</keyword>
<dbReference type="PANTHER" id="PTHR16047">
    <property type="entry name" value="RFWD3 PROTEIN"/>
    <property type="match status" value="1"/>
</dbReference>
<keyword evidence="1 3" id="KW-0479">Metal-binding</keyword>
<dbReference type="GO" id="GO:0036297">
    <property type="term" value="P:interstrand cross-link repair"/>
    <property type="evidence" value="ECO:0007669"/>
    <property type="project" value="InterPro"/>
</dbReference>
<dbReference type="SUPFAM" id="SSF50978">
    <property type="entry name" value="WD40 repeat-like"/>
    <property type="match status" value="1"/>
</dbReference>
<evidence type="ECO:0000256" key="3">
    <source>
        <dbReference type="PROSITE-ProRule" id="PRU00175"/>
    </source>
</evidence>
<protein>
    <recommendedName>
        <fullName evidence="5">RING-type domain-containing protein</fullName>
    </recommendedName>
</protein>
<dbReference type="GO" id="GO:0008270">
    <property type="term" value="F:zinc ion binding"/>
    <property type="evidence" value="ECO:0007669"/>
    <property type="project" value="UniProtKB-KW"/>
</dbReference>
<keyword evidence="7" id="KW-1185">Reference proteome</keyword>
<evidence type="ECO:0000256" key="1">
    <source>
        <dbReference type="ARBA" id="ARBA00022771"/>
    </source>
</evidence>
<dbReference type="Gene3D" id="3.30.40.10">
    <property type="entry name" value="Zinc/RING finger domain, C3HC4 (zinc finger)"/>
    <property type="match status" value="1"/>
</dbReference>
<organism evidence="6 7">
    <name type="scientific">Intoshia linei</name>
    <dbReference type="NCBI Taxonomy" id="1819745"/>
    <lineage>
        <taxon>Eukaryota</taxon>
        <taxon>Metazoa</taxon>
        <taxon>Spiralia</taxon>
        <taxon>Lophotrochozoa</taxon>
        <taxon>Mesozoa</taxon>
        <taxon>Orthonectida</taxon>
        <taxon>Rhopaluridae</taxon>
        <taxon>Intoshia</taxon>
    </lineage>
</organism>
<dbReference type="PANTHER" id="PTHR16047:SF7">
    <property type="entry name" value="E3 UBIQUITIN-PROTEIN LIGASE RFWD3"/>
    <property type="match status" value="1"/>
</dbReference>
<dbReference type="SUPFAM" id="SSF57850">
    <property type="entry name" value="RING/U-box"/>
    <property type="match status" value="1"/>
</dbReference>